<dbReference type="RefSeq" id="WP_112441656.1">
    <property type="nucleotide sequence ID" value="NZ_CP030073.1"/>
</dbReference>
<accession>A0A2Z4J9S4</accession>
<dbReference type="EMBL" id="CP030073">
    <property type="protein sequence ID" value="AWW41891.1"/>
    <property type="molecule type" value="Genomic_DNA"/>
</dbReference>
<sequence length="59" mass="6247">MLLIEDGGPAMLRRRSDGYRTAASAVAHLVAPDTARFDLFAEATGTGEPAVRPPLPLRA</sequence>
<keyword evidence="2" id="KW-1185">Reference proteome</keyword>
<protein>
    <submittedName>
        <fullName evidence="1">Uncharacterized protein</fullName>
    </submittedName>
</protein>
<evidence type="ECO:0000313" key="1">
    <source>
        <dbReference type="EMBL" id="AWW41891.1"/>
    </source>
</evidence>
<dbReference type="AlphaFoldDB" id="A0A2Z4J9S4"/>
<gene>
    <name evidence="1" type="ORF">DN051_39085</name>
</gene>
<proteinExistence type="predicted"/>
<dbReference type="Proteomes" id="UP000249616">
    <property type="component" value="Chromosome"/>
</dbReference>
<reference evidence="1 2" key="1">
    <citation type="journal article" date="2019" name="Int. J. Syst. Evol. Microbiol.">
        <title>Streptomyces cadmiisoli sp. nov., a novel actinomycete isolated from cadmium-contaminated soil.</title>
        <authorList>
            <person name="Li K."/>
            <person name="Tang X."/>
            <person name="Zhao J."/>
            <person name="Guo Y."/>
            <person name="Tang Y."/>
            <person name="Gao J."/>
        </authorList>
    </citation>
    <scope>NUCLEOTIDE SEQUENCE [LARGE SCALE GENOMIC DNA]</scope>
    <source>
        <strain evidence="1 2">ZFG47</strain>
    </source>
</reference>
<organism evidence="1 2">
    <name type="scientific">Streptomyces cadmiisoli</name>
    <dbReference type="NCBI Taxonomy" id="2184053"/>
    <lineage>
        <taxon>Bacteria</taxon>
        <taxon>Bacillati</taxon>
        <taxon>Actinomycetota</taxon>
        <taxon>Actinomycetes</taxon>
        <taxon>Kitasatosporales</taxon>
        <taxon>Streptomycetaceae</taxon>
        <taxon>Streptomyces</taxon>
        <taxon>Streptomyces aurantiacus group</taxon>
    </lineage>
</organism>
<name>A0A2Z4J9S4_9ACTN</name>
<evidence type="ECO:0000313" key="2">
    <source>
        <dbReference type="Proteomes" id="UP000249616"/>
    </source>
</evidence>
<dbReference type="KEGG" id="scad:DN051_39085"/>